<dbReference type="GO" id="GO:0016787">
    <property type="term" value="F:hydrolase activity"/>
    <property type="evidence" value="ECO:0007669"/>
    <property type="project" value="UniProtKB-KW"/>
</dbReference>
<name>A0ABS7ASG5_9CLOT</name>
<evidence type="ECO:0000313" key="3">
    <source>
        <dbReference type="Proteomes" id="UP001519921"/>
    </source>
</evidence>
<reference evidence="2 3" key="1">
    <citation type="submission" date="2021-07" db="EMBL/GenBank/DDBJ databases">
        <title>Clostridium weizhouense sp. nov., an anaerobic bacterium isolated from activated sludge of Petroleum wastewater.</title>
        <authorList>
            <person name="Li Q."/>
        </authorList>
    </citation>
    <scope>NUCLEOTIDE SEQUENCE [LARGE SCALE GENOMIC DNA]</scope>
    <source>
        <strain evidence="2 3">YB-6</strain>
    </source>
</reference>
<dbReference type="InterPro" id="IPR042047">
    <property type="entry name" value="SleB_dom1"/>
</dbReference>
<comment type="caution">
    <text evidence="2">The sequence shown here is derived from an EMBL/GenBank/DDBJ whole genome shotgun (WGS) entry which is preliminary data.</text>
</comment>
<dbReference type="Gene3D" id="1.10.10.2520">
    <property type="entry name" value="Cell wall hydrolase SleB, domain 1"/>
    <property type="match status" value="1"/>
</dbReference>
<gene>
    <name evidence="2" type="ORF">KYD98_10025</name>
</gene>
<accession>A0ABS7ASG5</accession>
<evidence type="ECO:0000313" key="2">
    <source>
        <dbReference type="EMBL" id="MBW6410430.1"/>
    </source>
</evidence>
<dbReference type="EMBL" id="JAHXPT010000007">
    <property type="protein sequence ID" value="MBW6410430.1"/>
    <property type="molecule type" value="Genomic_DNA"/>
</dbReference>
<protein>
    <submittedName>
        <fullName evidence="2">Cell wall hydrolase</fullName>
    </submittedName>
</protein>
<feature type="domain" description="Cell wall hydrolase SleB" evidence="1">
    <location>
        <begin position="99"/>
        <end position="199"/>
    </location>
</feature>
<dbReference type="RefSeq" id="WP_219779740.1">
    <property type="nucleotide sequence ID" value="NZ_JAHXPT010000007.1"/>
</dbReference>
<organism evidence="2 3">
    <name type="scientific">Clostridium weizhouense</name>
    <dbReference type="NCBI Taxonomy" id="2859781"/>
    <lineage>
        <taxon>Bacteria</taxon>
        <taxon>Bacillati</taxon>
        <taxon>Bacillota</taxon>
        <taxon>Clostridia</taxon>
        <taxon>Eubacteriales</taxon>
        <taxon>Clostridiaceae</taxon>
        <taxon>Clostridium</taxon>
    </lineage>
</organism>
<dbReference type="Pfam" id="PF07486">
    <property type="entry name" value="Hydrolase_2"/>
    <property type="match status" value="1"/>
</dbReference>
<keyword evidence="3" id="KW-1185">Reference proteome</keyword>
<keyword evidence="2" id="KW-0378">Hydrolase</keyword>
<sequence length="203" mass="23187">MKKTYSIFIIVLVLYLSVINTTAYAQVLSKNFYNNILVKKAINEIYLNSIQFQVQFNKEDQRNQNEPIIEVFNHNTHRLYITEDDIELMAKLVCAESIGEPYNGKIAVASVVLNRAINPKFPNTIRDVILQKNAFSCVKNGNIQATPNQSCYDAVYDAIKGSDPTNEALFFYNPSTATCSWMRQTEKQDITTIGHHTFFKIKS</sequence>
<dbReference type="InterPro" id="IPR011105">
    <property type="entry name" value="Cell_wall_hydrolase_SleB"/>
</dbReference>
<dbReference type="Proteomes" id="UP001519921">
    <property type="component" value="Unassembled WGS sequence"/>
</dbReference>
<proteinExistence type="predicted"/>
<dbReference type="Gene3D" id="6.20.240.60">
    <property type="match status" value="1"/>
</dbReference>
<evidence type="ECO:0000259" key="1">
    <source>
        <dbReference type="Pfam" id="PF07486"/>
    </source>
</evidence>